<reference evidence="1" key="1">
    <citation type="submission" date="2020-07" db="EMBL/GenBank/DDBJ databases">
        <title>Huge and variable diversity of episymbiotic CPR bacteria and DPANN archaea in groundwater ecosystems.</title>
        <authorList>
            <person name="He C.Y."/>
            <person name="Keren R."/>
            <person name="Whittaker M."/>
            <person name="Farag I.F."/>
            <person name="Doudna J."/>
            <person name="Cate J.H.D."/>
            <person name="Banfield J.F."/>
        </authorList>
    </citation>
    <scope>NUCLEOTIDE SEQUENCE</scope>
    <source>
        <strain evidence="1">NC_groundwater_1586_Pr3_B-0.1um_66_15</strain>
    </source>
</reference>
<comment type="caution">
    <text evidence="1">The sequence shown here is derived from an EMBL/GenBank/DDBJ whole genome shotgun (WGS) entry which is preliminary data.</text>
</comment>
<dbReference type="EMBL" id="JACRAF010000049">
    <property type="protein sequence ID" value="MBI4923236.1"/>
    <property type="molecule type" value="Genomic_DNA"/>
</dbReference>
<proteinExistence type="predicted"/>
<gene>
    <name evidence="1" type="ORF">HY834_15955</name>
</gene>
<accession>A0A933L406</accession>
<protein>
    <submittedName>
        <fullName evidence="1">Uncharacterized protein</fullName>
    </submittedName>
</protein>
<dbReference type="AlphaFoldDB" id="A0A933L406"/>
<sequence>MQHQSLRPPSLKPVAIEVDGEPLGVVVRADDGYRFLAVRLSAFALDGHIFETVEAAQIAIGDAIRDNDARP</sequence>
<name>A0A933L406_9HYPH</name>
<evidence type="ECO:0000313" key="1">
    <source>
        <dbReference type="EMBL" id="MBI4923236.1"/>
    </source>
</evidence>
<dbReference type="Proteomes" id="UP000782610">
    <property type="component" value="Unassembled WGS sequence"/>
</dbReference>
<evidence type="ECO:0000313" key="2">
    <source>
        <dbReference type="Proteomes" id="UP000782610"/>
    </source>
</evidence>
<organism evidence="1 2">
    <name type="scientific">Devosia nanyangense</name>
    <dbReference type="NCBI Taxonomy" id="1228055"/>
    <lineage>
        <taxon>Bacteria</taxon>
        <taxon>Pseudomonadati</taxon>
        <taxon>Pseudomonadota</taxon>
        <taxon>Alphaproteobacteria</taxon>
        <taxon>Hyphomicrobiales</taxon>
        <taxon>Devosiaceae</taxon>
        <taxon>Devosia</taxon>
    </lineage>
</organism>